<evidence type="ECO:0000313" key="3">
    <source>
        <dbReference type="Proteomes" id="UP000799424"/>
    </source>
</evidence>
<keyword evidence="1" id="KW-0812">Transmembrane</keyword>
<keyword evidence="3" id="KW-1185">Reference proteome</keyword>
<keyword evidence="1" id="KW-0472">Membrane</keyword>
<sequence>MSINSWQTKLGQALHHNHTFLNSSNAASHWEAMSKIEAKLRVPKPDKDEEYSLRITRLEIIHLLQRVLAQTQQRGAAPRKCDVKIVMSFLDMYLRFDKKRHWLSDAQYQEFEPGEFRRVDVDSRSKTDEQMFLWLVMLVKVATFWGIGVVEIQKNASKCMMRFVDEAYGFVAFMRYRKVGDGWMSREG</sequence>
<feature type="transmembrane region" description="Helical" evidence="1">
    <location>
        <begin position="131"/>
        <end position="152"/>
    </location>
</feature>
<organism evidence="2 3">
    <name type="scientific">Ophiobolus disseminans</name>
    <dbReference type="NCBI Taxonomy" id="1469910"/>
    <lineage>
        <taxon>Eukaryota</taxon>
        <taxon>Fungi</taxon>
        <taxon>Dikarya</taxon>
        <taxon>Ascomycota</taxon>
        <taxon>Pezizomycotina</taxon>
        <taxon>Dothideomycetes</taxon>
        <taxon>Pleosporomycetidae</taxon>
        <taxon>Pleosporales</taxon>
        <taxon>Pleosporineae</taxon>
        <taxon>Phaeosphaeriaceae</taxon>
        <taxon>Ophiobolus</taxon>
    </lineage>
</organism>
<dbReference type="AlphaFoldDB" id="A0A6A6ZFW2"/>
<protein>
    <submittedName>
        <fullName evidence="2">Uncharacterized protein</fullName>
    </submittedName>
</protein>
<dbReference type="EMBL" id="MU006246">
    <property type="protein sequence ID" value="KAF2819165.1"/>
    <property type="molecule type" value="Genomic_DNA"/>
</dbReference>
<proteinExistence type="predicted"/>
<evidence type="ECO:0000313" key="2">
    <source>
        <dbReference type="EMBL" id="KAF2819165.1"/>
    </source>
</evidence>
<accession>A0A6A6ZFW2</accession>
<name>A0A6A6ZFW2_9PLEO</name>
<keyword evidence="1" id="KW-1133">Transmembrane helix</keyword>
<gene>
    <name evidence="2" type="ORF">CC86DRAFT_413239</name>
</gene>
<reference evidence="2" key="1">
    <citation type="journal article" date="2020" name="Stud. Mycol.">
        <title>101 Dothideomycetes genomes: a test case for predicting lifestyles and emergence of pathogens.</title>
        <authorList>
            <person name="Haridas S."/>
            <person name="Albert R."/>
            <person name="Binder M."/>
            <person name="Bloem J."/>
            <person name="Labutti K."/>
            <person name="Salamov A."/>
            <person name="Andreopoulos B."/>
            <person name="Baker S."/>
            <person name="Barry K."/>
            <person name="Bills G."/>
            <person name="Bluhm B."/>
            <person name="Cannon C."/>
            <person name="Castanera R."/>
            <person name="Culley D."/>
            <person name="Daum C."/>
            <person name="Ezra D."/>
            <person name="Gonzalez J."/>
            <person name="Henrissat B."/>
            <person name="Kuo A."/>
            <person name="Liang C."/>
            <person name="Lipzen A."/>
            <person name="Lutzoni F."/>
            <person name="Magnuson J."/>
            <person name="Mondo S."/>
            <person name="Nolan M."/>
            <person name="Ohm R."/>
            <person name="Pangilinan J."/>
            <person name="Park H.-J."/>
            <person name="Ramirez L."/>
            <person name="Alfaro M."/>
            <person name="Sun H."/>
            <person name="Tritt A."/>
            <person name="Yoshinaga Y."/>
            <person name="Zwiers L.-H."/>
            <person name="Turgeon B."/>
            <person name="Goodwin S."/>
            <person name="Spatafora J."/>
            <person name="Crous P."/>
            <person name="Grigoriev I."/>
        </authorList>
    </citation>
    <scope>NUCLEOTIDE SEQUENCE</scope>
    <source>
        <strain evidence="2">CBS 113818</strain>
    </source>
</reference>
<dbReference type="Proteomes" id="UP000799424">
    <property type="component" value="Unassembled WGS sequence"/>
</dbReference>
<evidence type="ECO:0000256" key="1">
    <source>
        <dbReference type="SAM" id="Phobius"/>
    </source>
</evidence>